<keyword evidence="1" id="KW-0812">Transmembrane</keyword>
<name>A0A8H3AID4_9AGAM</name>
<dbReference type="GO" id="GO:0005506">
    <property type="term" value="F:iron ion binding"/>
    <property type="evidence" value="ECO:0007669"/>
    <property type="project" value="InterPro"/>
</dbReference>
<gene>
    <name evidence="2" type="ORF">RDB_LOCUS12281</name>
</gene>
<feature type="transmembrane region" description="Helical" evidence="1">
    <location>
        <begin position="96"/>
        <end position="115"/>
    </location>
</feature>
<dbReference type="AlphaFoldDB" id="A0A8H3AID4"/>
<keyword evidence="1" id="KW-1133">Transmembrane helix</keyword>
<dbReference type="EMBL" id="CAJMWZ010000681">
    <property type="protein sequence ID" value="CAE6423280.1"/>
    <property type="molecule type" value="Genomic_DNA"/>
</dbReference>
<comment type="caution">
    <text evidence="2">The sequence shown here is derived from an EMBL/GenBank/DDBJ whole genome shotgun (WGS) entry which is preliminary data.</text>
</comment>
<dbReference type="SUPFAM" id="SSF48264">
    <property type="entry name" value="Cytochrome P450"/>
    <property type="match status" value="1"/>
</dbReference>
<keyword evidence="1" id="KW-0472">Membrane</keyword>
<evidence type="ECO:0000313" key="3">
    <source>
        <dbReference type="Proteomes" id="UP000663850"/>
    </source>
</evidence>
<dbReference type="GO" id="GO:0020037">
    <property type="term" value="F:heme binding"/>
    <property type="evidence" value="ECO:0007669"/>
    <property type="project" value="InterPro"/>
</dbReference>
<proteinExistence type="predicted"/>
<organism evidence="2 3">
    <name type="scientific">Rhizoctonia solani</name>
    <dbReference type="NCBI Taxonomy" id="456999"/>
    <lineage>
        <taxon>Eukaryota</taxon>
        <taxon>Fungi</taxon>
        <taxon>Dikarya</taxon>
        <taxon>Basidiomycota</taxon>
        <taxon>Agaricomycotina</taxon>
        <taxon>Agaricomycetes</taxon>
        <taxon>Cantharellales</taxon>
        <taxon>Ceratobasidiaceae</taxon>
        <taxon>Rhizoctonia</taxon>
    </lineage>
</organism>
<accession>A0A8H3AID4</accession>
<protein>
    <submittedName>
        <fullName evidence="2">Uncharacterized protein</fullName>
    </submittedName>
</protein>
<reference evidence="2" key="1">
    <citation type="submission" date="2021-01" db="EMBL/GenBank/DDBJ databases">
        <authorList>
            <person name="Kaushik A."/>
        </authorList>
    </citation>
    <scope>NUCLEOTIDE SEQUENCE</scope>
    <source>
        <strain evidence="2">Type strain: AG8-Rh-89/</strain>
    </source>
</reference>
<dbReference type="InterPro" id="IPR036396">
    <property type="entry name" value="Cyt_P450_sf"/>
</dbReference>
<evidence type="ECO:0000256" key="1">
    <source>
        <dbReference type="SAM" id="Phobius"/>
    </source>
</evidence>
<dbReference type="GO" id="GO:0004497">
    <property type="term" value="F:monooxygenase activity"/>
    <property type="evidence" value="ECO:0007669"/>
    <property type="project" value="InterPro"/>
</dbReference>
<dbReference type="GO" id="GO:0016705">
    <property type="term" value="F:oxidoreductase activity, acting on paired donors, with incorporation or reduction of molecular oxygen"/>
    <property type="evidence" value="ECO:0007669"/>
    <property type="project" value="InterPro"/>
</dbReference>
<dbReference type="Gene3D" id="1.10.630.10">
    <property type="entry name" value="Cytochrome P450"/>
    <property type="match status" value="1"/>
</dbReference>
<feature type="transmembrane region" description="Helical" evidence="1">
    <location>
        <begin position="59"/>
        <end position="76"/>
    </location>
</feature>
<sequence length="154" mass="17887">MHVFKTMFIEATISKKGQLFWEIFGRDPRDYEDPETFNPDRYLDPDVPRSPVFGWGRRTLILFNLALAIFGAVIILEDHVINIQPWVTWEFVHANWHHVVHVPVTSVAFFAFFGFGKEARTEYGKSFDFNKKKIFRIKSKSQPVLPVSAPGETN</sequence>
<dbReference type="Proteomes" id="UP000663850">
    <property type="component" value="Unassembled WGS sequence"/>
</dbReference>
<evidence type="ECO:0000313" key="2">
    <source>
        <dbReference type="EMBL" id="CAE6423280.1"/>
    </source>
</evidence>